<dbReference type="SUPFAM" id="SSF53720">
    <property type="entry name" value="ALDH-like"/>
    <property type="match status" value="1"/>
</dbReference>
<dbReference type="PROSITE" id="PS00687">
    <property type="entry name" value="ALDEHYDE_DEHYDR_GLU"/>
    <property type="match status" value="1"/>
</dbReference>
<evidence type="ECO:0000313" key="6">
    <source>
        <dbReference type="Proteomes" id="UP001474181"/>
    </source>
</evidence>
<organism evidence="5 6">
    <name type="scientific">Streptomyces hyaluromycini</name>
    <dbReference type="NCBI Taxonomy" id="1377993"/>
    <lineage>
        <taxon>Bacteria</taxon>
        <taxon>Bacillati</taxon>
        <taxon>Actinomycetota</taxon>
        <taxon>Actinomycetes</taxon>
        <taxon>Kitasatosporales</taxon>
        <taxon>Streptomycetaceae</taxon>
        <taxon>Streptomyces</taxon>
    </lineage>
</organism>
<dbReference type="PANTHER" id="PTHR11699">
    <property type="entry name" value="ALDEHYDE DEHYDROGENASE-RELATED"/>
    <property type="match status" value="1"/>
</dbReference>
<dbReference type="InterPro" id="IPR016161">
    <property type="entry name" value="Ald_DH/histidinol_DH"/>
</dbReference>
<accession>A0ABV1WZX1</accession>
<keyword evidence="6" id="KW-1185">Reference proteome</keyword>
<feature type="domain" description="Aldehyde dehydrogenase" evidence="4">
    <location>
        <begin position="11"/>
        <end position="474"/>
    </location>
</feature>
<keyword evidence="1 3" id="KW-0560">Oxidoreductase</keyword>
<dbReference type="GO" id="GO:0016491">
    <property type="term" value="F:oxidoreductase activity"/>
    <property type="evidence" value="ECO:0007669"/>
    <property type="project" value="UniProtKB-KW"/>
</dbReference>
<name>A0ABV1WZX1_9ACTN</name>
<dbReference type="InterPro" id="IPR016163">
    <property type="entry name" value="Ald_DH_C"/>
</dbReference>
<dbReference type="EC" id="1.2.1.-" evidence="5"/>
<feature type="active site" evidence="2">
    <location>
        <position position="248"/>
    </location>
</feature>
<evidence type="ECO:0000256" key="2">
    <source>
        <dbReference type="PROSITE-ProRule" id="PRU10007"/>
    </source>
</evidence>
<comment type="caution">
    <text evidence="5">The sequence shown here is derived from an EMBL/GenBank/DDBJ whole genome shotgun (WGS) entry which is preliminary data.</text>
</comment>
<evidence type="ECO:0000256" key="1">
    <source>
        <dbReference type="ARBA" id="ARBA00023002"/>
    </source>
</evidence>
<dbReference type="EMBL" id="JBEPEK010000168">
    <property type="protein sequence ID" value="MER7182316.1"/>
    <property type="molecule type" value="Genomic_DNA"/>
</dbReference>
<evidence type="ECO:0000256" key="3">
    <source>
        <dbReference type="RuleBase" id="RU003345"/>
    </source>
</evidence>
<dbReference type="Gene3D" id="3.40.605.10">
    <property type="entry name" value="Aldehyde Dehydrogenase, Chain A, domain 1"/>
    <property type="match status" value="1"/>
</dbReference>
<evidence type="ECO:0000259" key="4">
    <source>
        <dbReference type="Pfam" id="PF00171"/>
    </source>
</evidence>
<dbReference type="Pfam" id="PF00171">
    <property type="entry name" value="Aldedh"/>
    <property type="match status" value="1"/>
</dbReference>
<proteinExistence type="inferred from homology"/>
<dbReference type="InterPro" id="IPR015590">
    <property type="entry name" value="Aldehyde_DH_dom"/>
</dbReference>
<dbReference type="PROSITE" id="PS00070">
    <property type="entry name" value="ALDEHYDE_DEHYDR_CYS"/>
    <property type="match status" value="1"/>
</dbReference>
<sequence>MRTEMFIAGKWTGGSGATTATVDPATGEVIADIPEATPADVDAAVEAAATAFASPEWVDMPPARRAKLLLDVADQLERRADEFARLETLDQGQPLGVAARISVPNAVEHLRYFAGWVTKITGTTVPLSVPDVDYRSRREPIGVCALITPWNFPLMIAMWKLAPALATGNTVVIKPAEQTPLTTLLLAEVLEQAGMPAGVVNVVTGGPEVGKALVAHPRVAKISFTGSTSVGREIAADAGRALKRVSLELGGKAPSIITADADIDVVLAGNLIAGLGNSGQACAAATRFYVDRSRADEFAEKAAAAASAMRLGPGLDPSTRLGPLASLEHLRKVDAYVRIGEAEGAELLTGGRRAEGELANGYFYEPTVFAGVTQDMRIAREEIFGPVLSVLPYDDPDELAQLANDTEYGLSAYIWCNDIRAANRLARRIKAGTVLINLPPGLDAAAPWGGMKASGLGREMGWEAIEAYTEVKSIWTGLS</sequence>
<comment type="similarity">
    <text evidence="3">Belongs to the aldehyde dehydrogenase family.</text>
</comment>
<dbReference type="InterPro" id="IPR016160">
    <property type="entry name" value="Ald_DH_CS_CYS"/>
</dbReference>
<dbReference type="RefSeq" id="WP_350783405.1">
    <property type="nucleotide sequence ID" value="NZ_JBEPEK010000168.1"/>
</dbReference>
<gene>
    <name evidence="5" type="ORF">ABT404_23000</name>
</gene>
<reference evidence="5 6" key="1">
    <citation type="submission" date="2024-06" db="EMBL/GenBank/DDBJ databases">
        <title>The Natural Products Discovery Center: Release of the First 8490 Sequenced Strains for Exploring Actinobacteria Biosynthetic Diversity.</title>
        <authorList>
            <person name="Kalkreuter E."/>
            <person name="Kautsar S.A."/>
            <person name="Yang D."/>
            <person name="Bader C.D."/>
            <person name="Teijaro C.N."/>
            <person name="Fluegel L."/>
            <person name="Davis C.M."/>
            <person name="Simpson J.R."/>
            <person name="Lauterbach L."/>
            <person name="Steele A.D."/>
            <person name="Gui C."/>
            <person name="Meng S."/>
            <person name="Li G."/>
            <person name="Viehrig K."/>
            <person name="Ye F."/>
            <person name="Su P."/>
            <person name="Kiefer A.F."/>
            <person name="Nichols A."/>
            <person name="Cepeda A.J."/>
            <person name="Yan W."/>
            <person name="Fan B."/>
            <person name="Jiang Y."/>
            <person name="Adhikari A."/>
            <person name="Zheng C.-J."/>
            <person name="Schuster L."/>
            <person name="Cowan T.M."/>
            <person name="Smanski M.J."/>
            <person name="Chevrette M.G."/>
            <person name="De Carvalho L.P.S."/>
            <person name="Shen B."/>
        </authorList>
    </citation>
    <scope>NUCLEOTIDE SEQUENCE [LARGE SCALE GENOMIC DNA]</scope>
    <source>
        <strain evidence="5 6">NPDC000234</strain>
    </source>
</reference>
<dbReference type="Proteomes" id="UP001474181">
    <property type="component" value="Unassembled WGS sequence"/>
</dbReference>
<dbReference type="InterPro" id="IPR016162">
    <property type="entry name" value="Ald_DH_N"/>
</dbReference>
<evidence type="ECO:0000313" key="5">
    <source>
        <dbReference type="EMBL" id="MER7182316.1"/>
    </source>
</evidence>
<dbReference type="Gene3D" id="3.40.309.10">
    <property type="entry name" value="Aldehyde Dehydrogenase, Chain A, domain 2"/>
    <property type="match status" value="1"/>
</dbReference>
<protein>
    <submittedName>
        <fullName evidence="5">Aldehyde dehydrogenase family protein</fullName>
        <ecNumber evidence="5">1.2.1.-</ecNumber>
    </submittedName>
</protein>
<dbReference type="InterPro" id="IPR029510">
    <property type="entry name" value="Ald_DH_CS_GLU"/>
</dbReference>